<dbReference type="RefSeq" id="WP_121937808.1">
    <property type="nucleotide sequence ID" value="NZ_REFR01000010.1"/>
</dbReference>
<dbReference type="OrthoDB" id="9790847at2"/>
<dbReference type="InParanoid" id="A0A3M0CGH6"/>
<protein>
    <submittedName>
        <fullName evidence="1">Nickel superoxide dismutase</fullName>
    </submittedName>
</protein>
<organism evidence="1 2">
    <name type="scientific">Eilatimonas milleporae</name>
    <dbReference type="NCBI Taxonomy" id="911205"/>
    <lineage>
        <taxon>Bacteria</taxon>
        <taxon>Pseudomonadati</taxon>
        <taxon>Pseudomonadota</taxon>
        <taxon>Alphaproteobacteria</taxon>
        <taxon>Kordiimonadales</taxon>
        <taxon>Kordiimonadaceae</taxon>
        <taxon>Eilatimonas</taxon>
    </lineage>
</organism>
<dbReference type="NCBIfam" id="TIGR02753">
    <property type="entry name" value="sodN"/>
    <property type="match status" value="1"/>
</dbReference>
<gene>
    <name evidence="1" type="ORF">BXY39_1075</name>
</gene>
<evidence type="ECO:0000313" key="1">
    <source>
        <dbReference type="EMBL" id="RMB08442.1"/>
    </source>
</evidence>
<dbReference type="EMBL" id="REFR01000010">
    <property type="protein sequence ID" value="RMB08442.1"/>
    <property type="molecule type" value="Genomic_DNA"/>
</dbReference>
<dbReference type="Gene3D" id="1.20.120.400">
    <property type="entry name" value="Nickel-containing superoxide dismutase"/>
    <property type="match status" value="1"/>
</dbReference>
<accession>A0A3M0CGH6</accession>
<name>A0A3M0CGH6_9PROT</name>
<sequence length="165" mass="18228">MLTTLLRGLDRIGWVGEAGAHCDVPCGIYDTGPALVASVSVVRLMDILNDSANEDEIALTNLRSRAIAEKEKQAELVKHEIRIIWGDYFKPPLVEKYPQIHGLVHSIMLKGSACKQDVHREDGLALVDLVNQFAEIFWDSKGVKHARGICPYPPAIEVVYPVLSA</sequence>
<evidence type="ECO:0000313" key="2">
    <source>
        <dbReference type="Proteomes" id="UP000271227"/>
    </source>
</evidence>
<comment type="caution">
    <text evidence="1">The sequence shown here is derived from an EMBL/GenBank/DDBJ whole genome shotgun (WGS) entry which is preliminary data.</text>
</comment>
<reference evidence="1 2" key="1">
    <citation type="submission" date="2018-10" db="EMBL/GenBank/DDBJ databases">
        <title>Genomic Encyclopedia of Archaeal and Bacterial Type Strains, Phase II (KMG-II): from individual species to whole genera.</title>
        <authorList>
            <person name="Goeker M."/>
        </authorList>
    </citation>
    <scope>NUCLEOTIDE SEQUENCE [LARGE SCALE GENOMIC DNA]</scope>
    <source>
        <strain evidence="1 2">DSM 25217</strain>
    </source>
</reference>
<proteinExistence type="predicted"/>
<keyword evidence="2" id="KW-1185">Reference proteome</keyword>
<dbReference type="AlphaFoldDB" id="A0A3M0CGH6"/>
<dbReference type="Pfam" id="PF09055">
    <property type="entry name" value="Sod_Ni"/>
    <property type="match status" value="1"/>
</dbReference>
<dbReference type="SUPFAM" id="SSF109770">
    <property type="entry name" value="Nickel-containing superoxide dismutase, NiSOD"/>
    <property type="match status" value="1"/>
</dbReference>
<dbReference type="Proteomes" id="UP000271227">
    <property type="component" value="Unassembled WGS sequence"/>
</dbReference>
<dbReference type="GO" id="GO:0016151">
    <property type="term" value="F:nickel cation binding"/>
    <property type="evidence" value="ECO:0007669"/>
    <property type="project" value="InterPro"/>
</dbReference>
<dbReference type="GO" id="GO:0004784">
    <property type="term" value="F:superoxide dismutase activity"/>
    <property type="evidence" value="ECO:0007669"/>
    <property type="project" value="InterPro"/>
</dbReference>
<dbReference type="InterPro" id="IPR036502">
    <property type="entry name" value="NiSOD_sf"/>
</dbReference>
<dbReference type="InterPro" id="IPR014123">
    <property type="entry name" value="Superoxide_dismutase_Ni-type"/>
</dbReference>